<dbReference type="Proteomes" id="UP000054516">
    <property type="component" value="Unassembled WGS sequence"/>
</dbReference>
<dbReference type="EC" id="1.2.1.12" evidence="4"/>
<dbReference type="PANTHER" id="PTHR10836:SF134">
    <property type="entry name" value="GLYCERALDEHYDE-3-PHOSPHATE DEHYDROGENASE (PHOSPHORYLATING)"/>
    <property type="match status" value="1"/>
</dbReference>
<gene>
    <name evidence="4" type="ORF">SAMD00023353_9800210</name>
</gene>
<evidence type="ECO:0000256" key="2">
    <source>
        <dbReference type="ARBA" id="ARBA00023002"/>
    </source>
</evidence>
<keyword evidence="2 4" id="KW-0560">Oxidoreductase</keyword>
<dbReference type="Pfam" id="PF02800">
    <property type="entry name" value="Gp_dh_C"/>
    <property type="match status" value="1"/>
</dbReference>
<protein>
    <submittedName>
        <fullName evidence="4">Putative glyceraldehyde-3-phosphate dehydrogenase</fullName>
        <ecNumber evidence="4">1.2.1.12</ecNumber>
    </submittedName>
</protein>
<evidence type="ECO:0000259" key="3">
    <source>
        <dbReference type="Pfam" id="PF02800"/>
    </source>
</evidence>
<proteinExistence type="inferred from homology"/>
<organism evidence="4">
    <name type="scientific">Rosellinia necatrix</name>
    <name type="common">White root-rot fungus</name>
    <dbReference type="NCBI Taxonomy" id="77044"/>
    <lineage>
        <taxon>Eukaryota</taxon>
        <taxon>Fungi</taxon>
        <taxon>Dikarya</taxon>
        <taxon>Ascomycota</taxon>
        <taxon>Pezizomycotina</taxon>
        <taxon>Sordariomycetes</taxon>
        <taxon>Xylariomycetidae</taxon>
        <taxon>Xylariales</taxon>
        <taxon>Xylariaceae</taxon>
        <taxon>Rosellinia</taxon>
    </lineage>
</organism>
<dbReference type="GO" id="GO:0004365">
    <property type="term" value="F:glyceraldehyde-3-phosphate dehydrogenase (NAD+) (phosphorylating) activity"/>
    <property type="evidence" value="ECO:0007669"/>
    <property type="project" value="UniProtKB-EC"/>
</dbReference>
<sequence length="109" mass="11872">MSIRVPTSDVSMVDLTVATRVPSSIAEVLALLQQASQGSMAGVLSVSDQELVSSDLLGSPFSCIVDSKACVELNPNFFKIIAWYDNEWGYSSRLLDLVSMMNKLEPRSI</sequence>
<evidence type="ECO:0000313" key="4">
    <source>
        <dbReference type="EMBL" id="GAW27280.1"/>
    </source>
</evidence>
<feature type="domain" description="Glyceraldehyde 3-phosphate dehydrogenase catalytic" evidence="3">
    <location>
        <begin position="1"/>
        <end position="84"/>
    </location>
</feature>
<dbReference type="OrthoDB" id="1152826at2759"/>
<dbReference type="InterPro" id="IPR020829">
    <property type="entry name" value="GlycerAld_3-P_DH_cat"/>
</dbReference>
<dbReference type="SUPFAM" id="SSF55347">
    <property type="entry name" value="Glyceraldehyde-3-phosphate dehydrogenase-like, C-terminal domain"/>
    <property type="match status" value="1"/>
</dbReference>
<dbReference type="AlphaFoldDB" id="A0A1S8AC83"/>
<accession>A0A1S8AC83</accession>
<dbReference type="Gene3D" id="3.30.360.10">
    <property type="entry name" value="Dihydrodipicolinate Reductase, domain 2"/>
    <property type="match status" value="1"/>
</dbReference>
<comment type="similarity">
    <text evidence="1">Belongs to the glyceraldehyde-3-phosphate dehydrogenase family.</text>
</comment>
<dbReference type="InterPro" id="IPR020831">
    <property type="entry name" value="GlycerAld/Erythrose_P_DH"/>
</dbReference>
<evidence type="ECO:0000313" key="5">
    <source>
        <dbReference type="Proteomes" id="UP000054516"/>
    </source>
</evidence>
<dbReference type="STRING" id="77044.A0A1S8AC83"/>
<evidence type="ECO:0000256" key="1">
    <source>
        <dbReference type="ARBA" id="ARBA00007406"/>
    </source>
</evidence>
<dbReference type="EMBL" id="DF977543">
    <property type="protein sequence ID" value="GAW27280.1"/>
    <property type="molecule type" value="Genomic_DNA"/>
</dbReference>
<dbReference type="GO" id="GO:0006096">
    <property type="term" value="P:glycolytic process"/>
    <property type="evidence" value="ECO:0007669"/>
    <property type="project" value="TreeGrafter"/>
</dbReference>
<name>A0A1S8AC83_ROSNE</name>
<dbReference type="PANTHER" id="PTHR10836">
    <property type="entry name" value="GLYCERALDEHYDE 3-PHOSPHATE DEHYDROGENASE"/>
    <property type="match status" value="1"/>
</dbReference>
<dbReference type="GO" id="GO:0005829">
    <property type="term" value="C:cytosol"/>
    <property type="evidence" value="ECO:0007669"/>
    <property type="project" value="TreeGrafter"/>
</dbReference>
<keyword evidence="5" id="KW-1185">Reference proteome</keyword>
<dbReference type="Gene3D" id="3.40.50.720">
    <property type="entry name" value="NAD(P)-binding Rossmann-like Domain"/>
    <property type="match status" value="1"/>
</dbReference>
<reference evidence="4" key="1">
    <citation type="submission" date="2016-03" db="EMBL/GenBank/DDBJ databases">
        <title>Draft genome sequence of Rosellinia necatrix.</title>
        <authorList>
            <person name="Kanematsu S."/>
        </authorList>
    </citation>
    <scope>NUCLEOTIDE SEQUENCE [LARGE SCALE GENOMIC DNA]</scope>
    <source>
        <strain evidence="4">W97</strain>
    </source>
</reference>